<dbReference type="CDD" id="cd17262">
    <property type="entry name" value="RMtype1_S_Aco12261I-TRD2-CR2"/>
    <property type="match status" value="1"/>
</dbReference>
<dbReference type="REBASE" id="844951">
    <property type="entry name" value="S.Pra2ORF5333P"/>
</dbReference>
<dbReference type="InterPro" id="IPR000055">
    <property type="entry name" value="Restrct_endonuc_typeI_TRD"/>
</dbReference>
<protein>
    <submittedName>
        <fullName evidence="6">Restriction endonuclease subunit S</fullName>
        <ecNumber evidence="6">3.1.21.-</ecNumber>
    </submittedName>
</protein>
<dbReference type="GO" id="GO:0016787">
    <property type="term" value="F:hydrolase activity"/>
    <property type="evidence" value="ECO:0007669"/>
    <property type="project" value="UniProtKB-KW"/>
</dbReference>
<dbReference type="AlphaFoldDB" id="A0AAU8JBJ4"/>
<dbReference type="EMBL" id="CP159837">
    <property type="protein sequence ID" value="XCM36561.1"/>
    <property type="molecule type" value="Genomic_DNA"/>
</dbReference>
<dbReference type="InterPro" id="IPR052021">
    <property type="entry name" value="Type-I_RS_S_subunit"/>
</dbReference>
<keyword evidence="2" id="KW-0680">Restriction system</keyword>
<evidence type="ECO:0000259" key="5">
    <source>
        <dbReference type="Pfam" id="PF01420"/>
    </source>
</evidence>
<dbReference type="GO" id="GO:0009307">
    <property type="term" value="P:DNA restriction-modification system"/>
    <property type="evidence" value="ECO:0007669"/>
    <property type="project" value="UniProtKB-KW"/>
</dbReference>
<dbReference type="GO" id="GO:0004519">
    <property type="term" value="F:endonuclease activity"/>
    <property type="evidence" value="ECO:0007669"/>
    <property type="project" value="UniProtKB-KW"/>
</dbReference>
<evidence type="ECO:0000256" key="3">
    <source>
        <dbReference type="ARBA" id="ARBA00023125"/>
    </source>
</evidence>
<dbReference type="Gene3D" id="3.90.220.20">
    <property type="entry name" value="DNA methylase specificity domains"/>
    <property type="match status" value="2"/>
</dbReference>
<organism evidence="6">
    <name type="scientific">Planktothricoides raciborskii GIHE-MW2</name>
    <dbReference type="NCBI Taxonomy" id="2792601"/>
    <lineage>
        <taxon>Bacteria</taxon>
        <taxon>Bacillati</taxon>
        <taxon>Cyanobacteriota</taxon>
        <taxon>Cyanophyceae</taxon>
        <taxon>Oscillatoriophycideae</taxon>
        <taxon>Oscillatoriales</taxon>
        <taxon>Oscillatoriaceae</taxon>
        <taxon>Planktothricoides</taxon>
    </lineage>
</organism>
<gene>
    <name evidence="6" type="ORF">ABWT76_005329</name>
</gene>
<dbReference type="Pfam" id="PF01420">
    <property type="entry name" value="Methylase_S"/>
    <property type="match status" value="1"/>
</dbReference>
<dbReference type="SUPFAM" id="SSF116734">
    <property type="entry name" value="DNA methylase specificity domain"/>
    <property type="match status" value="2"/>
</dbReference>
<dbReference type="EC" id="3.1.21.-" evidence="6"/>
<dbReference type="PANTHER" id="PTHR30408:SF13">
    <property type="entry name" value="TYPE I RESTRICTION ENZYME HINDI SPECIFICITY SUBUNIT"/>
    <property type="match status" value="1"/>
</dbReference>
<keyword evidence="6" id="KW-0255">Endonuclease</keyword>
<reference evidence="6" key="1">
    <citation type="submission" date="2024-07" db="EMBL/GenBank/DDBJ databases">
        <authorList>
            <person name="Kim Y.J."/>
            <person name="Jeong J.Y."/>
        </authorList>
    </citation>
    <scope>NUCLEOTIDE SEQUENCE</scope>
    <source>
        <strain evidence="6">GIHE-MW2</strain>
    </source>
</reference>
<dbReference type="RefSeq" id="WP_354635232.1">
    <property type="nucleotide sequence ID" value="NZ_CP159837.1"/>
</dbReference>
<dbReference type="PANTHER" id="PTHR30408">
    <property type="entry name" value="TYPE-1 RESTRICTION ENZYME ECOKI SPECIFICITY PROTEIN"/>
    <property type="match status" value="1"/>
</dbReference>
<sequence length="398" mass="45633">MSEWKEYKLSDIATIHNKKRIPLNSRQRLEIQGKYPYYGASGIVDYVNDYLFDGQYVLISEDGENLRSRQTTIAFIAEGKFWVNNHAHILQGNDYLVNEFIFYYFQQLNINPFITGAVQPKLNLQNLLSIPIFMPEREERIRVTKLIHSLTRKIENLRKQNETLEKIAQTLFKHWFIDFEFPNENGQPYRSSGGAMQPSELGAIPAGWRVGKLGDVVEINAKSINKDYKHKNIEYVDISSVGVGTLESTTPYILKDSPSRARRLVSHGDVIWSGVRPNRKSYLYISHPVSNLVVSTGFITLTPNLIPASYLYGWVTTDTFVDYLTFNASGSAYPAVKPEHFEIAEILLPDETTLNNFHALVDTVREKIFYNSKQIQTLTKTRDTLLPELMSGKLRIPE</sequence>
<dbReference type="GO" id="GO:0003677">
    <property type="term" value="F:DNA binding"/>
    <property type="evidence" value="ECO:0007669"/>
    <property type="project" value="UniProtKB-KW"/>
</dbReference>
<evidence type="ECO:0000313" key="6">
    <source>
        <dbReference type="EMBL" id="XCM36561.1"/>
    </source>
</evidence>
<comment type="similarity">
    <text evidence="1">Belongs to the type-I restriction system S methylase family.</text>
</comment>
<feature type="domain" description="Type I restriction modification DNA specificity" evidence="5">
    <location>
        <begin position="1"/>
        <end position="165"/>
    </location>
</feature>
<proteinExistence type="inferred from homology"/>
<keyword evidence="3" id="KW-0238">DNA-binding</keyword>
<name>A0AAU8JBJ4_9CYAN</name>
<keyword evidence="4" id="KW-0175">Coiled coil</keyword>
<evidence type="ECO:0000256" key="4">
    <source>
        <dbReference type="SAM" id="Coils"/>
    </source>
</evidence>
<accession>A0AAU8JBJ4</accession>
<keyword evidence="6" id="KW-0540">Nuclease</keyword>
<keyword evidence="6" id="KW-0378">Hydrolase</keyword>
<feature type="coiled-coil region" evidence="4">
    <location>
        <begin position="140"/>
        <end position="174"/>
    </location>
</feature>
<dbReference type="InterPro" id="IPR044946">
    <property type="entry name" value="Restrct_endonuc_typeI_TRD_sf"/>
</dbReference>
<evidence type="ECO:0000256" key="1">
    <source>
        <dbReference type="ARBA" id="ARBA00010923"/>
    </source>
</evidence>
<evidence type="ECO:0000256" key="2">
    <source>
        <dbReference type="ARBA" id="ARBA00022747"/>
    </source>
</evidence>